<dbReference type="GeneID" id="30201527"/>
<dbReference type="InterPro" id="IPR011989">
    <property type="entry name" value="ARM-like"/>
</dbReference>
<dbReference type="GO" id="GO:0005829">
    <property type="term" value="C:cytosol"/>
    <property type="evidence" value="ECO:0007669"/>
    <property type="project" value="GOC"/>
</dbReference>
<dbReference type="STRING" id="683960.A0A1E3P9P6"/>
<dbReference type="RefSeq" id="XP_019040879.1">
    <property type="nucleotide sequence ID" value="XM_019184281.1"/>
</dbReference>
<organism evidence="3 4">
    <name type="scientific">Wickerhamomyces anomalus (strain ATCC 58044 / CBS 1984 / NCYC 433 / NRRL Y-366-8)</name>
    <name type="common">Yeast</name>
    <name type="synonym">Hansenula anomala</name>
    <dbReference type="NCBI Taxonomy" id="683960"/>
    <lineage>
        <taxon>Eukaryota</taxon>
        <taxon>Fungi</taxon>
        <taxon>Dikarya</taxon>
        <taxon>Ascomycota</taxon>
        <taxon>Saccharomycotina</taxon>
        <taxon>Saccharomycetes</taxon>
        <taxon>Phaffomycetales</taxon>
        <taxon>Wickerhamomycetaceae</taxon>
        <taxon>Wickerhamomyces</taxon>
    </lineage>
</organism>
<dbReference type="Proteomes" id="UP000094112">
    <property type="component" value="Unassembled WGS sequence"/>
</dbReference>
<sequence length="1906" mass="216830">MDNFKFEALVSSIETGQVARTLLSYHINLYKFIINKSSPIDSNSQTFILQQLESQIDYFQDDKNKEKLDLVSQPLRVAIAKNYVTILGLNKHKLFDTTNRFVTLFADISKKKSHYTALKNLSCVVLSFIYESFGHELLSFVALLNSTILRYLKKNQESKTIIADYSLNLSNLLSVILRNGGIAELDESITTKFLKLFKHTINDDSSSVQLIANLYESWGIISTHKKPEHSVYQLAHSSAILAGLGSKEKIIRVSCAKALAESLKLVSFKLKTVFSIYIELYIEGNLFAKVGITESIIQFLHLHVAEEYEYFLNHFEEVLSLLLSIFDHERVHSASRNCTSRIINQIDYIFETLLKLTGESGQRMIFDKLFKSYLNSEEKEHPFKIITVLKIVKKVLSNLSSLSEADLEYYQITMMKLCTSPNFEIRIHSVEIIKTFAAGFPHLINELLDTSFNELANNYKQASEKRLNFVKTHGLSLIIANLISLADKDYVPFELILNIWDLVTSKLRAKNQSLKDSVVYYTILTSWIVMCGLFNYQDPEFLESKKVEFISLWENLDFIKPDVTLPDELFKALEVESHSLTALLNFLSNINIDSKIALDFAGFLSKRKTIISTIIPETKEIENLLNLVDQRILEIYLKIIHLIKNDVNSLVLIQAIKNFANLPNYEVVKNEKLDLWQIDDGFSNGLTSKFRGYEIDELNIKYSTPQSTKINSTDYSIDTVALPPGSIELNSVKSWLTTSTWIDELELTTLQPISPSLTNDFFITIYGDSQYSLKNNYSLPPSTVIVDTSIEILSLAFPYLSTKVQLSLIENMRSFILSKNINEATKTTVSINCSVAIHGFLSVAQSEGLKFDQSVGSSVLDVLRTLYETYPSPYLLNLNSDSIGIIISKTSLSEQIPIFIKKIVDDQQSGSRSFSSLVLAAIYKYNSSHFSQIFEILMKLASDPHPTVHSWTFDALSTLIEKHVAMNVGKAKEMISMLEMFFLDDNYGAFNKSAAMSNLNVNVDSNKVLAKLLRHIINSLGPGVKDLDEVSKQTLQNLINGLLFYYNDEVIQSEIIKLVQELIIYDINAIDKQILIDLIEFNISNNLVNVIGTGLTLPLYGEKNEIFPVTSSFKVFGVSLDLLFQIVKTSEDKQFLSQVEYLIWIALETYPESTLLNKMIKEWLDSTYDISWFAKLQRLFNVSKRTLHEKLFNNYKAILSKYTHKKVEVDVNDEEAQSIAKKGEGEEEDSKSNESVNWKFKIVLLGYIRQLLGYTQRDSKLYTQLSSKVSDLIKISFSSSTSTINELRLLGIELLGDVINNYASAKDPIYPTMSLLEQQQAQITSALVPAFHYDSTPIIASKAITVVANFIGSRIVKINRLGRILKILTDSLDDLHESDDFKLQDVHITSIRGQRRVKLSVLNAWAELKILATSNEDAELNALIEEHLDVLLPLWVATLKEFAIIKHGSGDEHAEHDIELYERCWINFVDVVGCIVEVDETKIVDLLQNDSFGFFFMLYAQAIHSMIGHDHMKVRTLKALSKVLSYKKLVELILQDEIFSESIEVFERLILTGNIEEQSEILNITSKIFLNFFESSLSREELESYVDKLFELVRVNIQSIIRLVPYLQPENNRISTEVEELNPSEQQLLKKSFALINKMLARFPDMIKVDLYSSLLKLVLLVYEDHDRLVLRNQVIPSILPILKSLLQELVDMNDMVTINNFYQSIRPHLKVSQDVTSNINSLLSMGVLLSTSNDILRLNDDDIDFIATNLANGLIDDNTVAIATQSIKSVISKKSKLNEAIVKSLIPKILEHLLKGTISDPRLSIELFILTIKQVQSEEKQIPLFTILIPTLIFISNKSPDYTTYLHKKMISLIQLNPQVFKTVVNEILTPDQRVETEKLVKLEGQATSLEQVEHEQIRLKTFDI</sequence>
<dbReference type="GO" id="GO:0042147">
    <property type="term" value="P:retrograde transport, endosome to Golgi"/>
    <property type="evidence" value="ECO:0007669"/>
    <property type="project" value="TreeGrafter"/>
</dbReference>
<dbReference type="OrthoDB" id="3980435at2759"/>
<dbReference type="Gene3D" id="1.25.10.10">
    <property type="entry name" value="Leucine-rich Repeat Variant"/>
    <property type="match status" value="1"/>
</dbReference>
<comment type="similarity">
    <text evidence="1">Belongs to the HEATR5 family.</text>
</comment>
<dbReference type="GO" id="GO:0016020">
    <property type="term" value="C:membrane"/>
    <property type="evidence" value="ECO:0007669"/>
    <property type="project" value="TreeGrafter"/>
</dbReference>
<protein>
    <recommendedName>
        <fullName evidence="2">LAA1-like C-terminal TPR repeats domain-containing protein</fullName>
    </recommendedName>
</protein>
<dbReference type="InterPro" id="IPR040108">
    <property type="entry name" value="Laa1/Sip1/HEATR5"/>
</dbReference>
<proteinExistence type="inferred from homology"/>
<feature type="domain" description="LAA1-like C-terminal TPR repeats" evidence="2">
    <location>
        <begin position="1740"/>
        <end position="1892"/>
    </location>
</feature>
<evidence type="ECO:0000313" key="3">
    <source>
        <dbReference type="EMBL" id="ODQ61672.1"/>
    </source>
</evidence>
<dbReference type="InterPro" id="IPR057981">
    <property type="entry name" value="TPR_LAA1-like_C"/>
</dbReference>
<dbReference type="GO" id="GO:0030139">
    <property type="term" value="C:endocytic vesicle"/>
    <property type="evidence" value="ECO:0007669"/>
    <property type="project" value="TreeGrafter"/>
</dbReference>
<dbReference type="Pfam" id="PF20210">
    <property type="entry name" value="Laa1_Sip1_HTR5"/>
    <property type="match status" value="1"/>
</dbReference>
<dbReference type="SUPFAM" id="SSF48371">
    <property type="entry name" value="ARM repeat"/>
    <property type="match status" value="3"/>
</dbReference>
<dbReference type="EMBL" id="KV454208">
    <property type="protein sequence ID" value="ODQ61672.1"/>
    <property type="molecule type" value="Genomic_DNA"/>
</dbReference>
<evidence type="ECO:0000259" key="2">
    <source>
        <dbReference type="Pfam" id="PF25808"/>
    </source>
</evidence>
<dbReference type="GO" id="GO:0008104">
    <property type="term" value="P:intracellular protein localization"/>
    <property type="evidence" value="ECO:0007669"/>
    <property type="project" value="TreeGrafter"/>
</dbReference>
<dbReference type="GO" id="GO:0006897">
    <property type="term" value="P:endocytosis"/>
    <property type="evidence" value="ECO:0007669"/>
    <property type="project" value="TreeGrafter"/>
</dbReference>
<name>A0A1E3P9P6_WICAA</name>
<evidence type="ECO:0000256" key="1">
    <source>
        <dbReference type="ARBA" id="ARBA00008304"/>
    </source>
</evidence>
<dbReference type="GO" id="GO:0005794">
    <property type="term" value="C:Golgi apparatus"/>
    <property type="evidence" value="ECO:0007669"/>
    <property type="project" value="TreeGrafter"/>
</dbReference>
<dbReference type="Pfam" id="PF25808">
    <property type="entry name" value="TPR_LAA1_C"/>
    <property type="match status" value="1"/>
</dbReference>
<reference evidence="3 4" key="1">
    <citation type="journal article" date="2016" name="Proc. Natl. Acad. Sci. U.S.A.">
        <title>Comparative genomics of biotechnologically important yeasts.</title>
        <authorList>
            <person name="Riley R."/>
            <person name="Haridas S."/>
            <person name="Wolfe K.H."/>
            <person name="Lopes M.R."/>
            <person name="Hittinger C.T."/>
            <person name="Goeker M."/>
            <person name="Salamov A.A."/>
            <person name="Wisecaver J.H."/>
            <person name="Long T.M."/>
            <person name="Calvey C.H."/>
            <person name="Aerts A.L."/>
            <person name="Barry K.W."/>
            <person name="Choi C."/>
            <person name="Clum A."/>
            <person name="Coughlan A.Y."/>
            <person name="Deshpande S."/>
            <person name="Douglass A.P."/>
            <person name="Hanson S.J."/>
            <person name="Klenk H.-P."/>
            <person name="LaButti K.M."/>
            <person name="Lapidus A."/>
            <person name="Lindquist E.A."/>
            <person name="Lipzen A.M."/>
            <person name="Meier-Kolthoff J.P."/>
            <person name="Ohm R.A."/>
            <person name="Otillar R.P."/>
            <person name="Pangilinan J.L."/>
            <person name="Peng Y."/>
            <person name="Rokas A."/>
            <person name="Rosa C.A."/>
            <person name="Scheuner C."/>
            <person name="Sibirny A.A."/>
            <person name="Slot J.C."/>
            <person name="Stielow J.B."/>
            <person name="Sun H."/>
            <person name="Kurtzman C.P."/>
            <person name="Blackwell M."/>
            <person name="Grigoriev I.V."/>
            <person name="Jeffries T.W."/>
        </authorList>
    </citation>
    <scope>NUCLEOTIDE SEQUENCE [LARGE SCALE GENOMIC DNA]</scope>
    <source>
        <strain evidence="4">ATCC 58044 / CBS 1984 / NCYC 433 / NRRL Y-366-8</strain>
    </source>
</reference>
<dbReference type="PANTHER" id="PTHR21663">
    <property type="entry name" value="HYPOTHETICAL HEAT DOMAIN-CONTAINING"/>
    <property type="match status" value="1"/>
</dbReference>
<accession>A0A1E3P9P6</accession>
<dbReference type="PANTHER" id="PTHR21663:SF0">
    <property type="entry name" value="HEAT REPEAT-CONTAINING PROTEIN 5B"/>
    <property type="match status" value="1"/>
</dbReference>
<evidence type="ECO:0000313" key="4">
    <source>
        <dbReference type="Proteomes" id="UP000094112"/>
    </source>
</evidence>
<dbReference type="InterPro" id="IPR046837">
    <property type="entry name" value="Laa1/Sip1/HEATR5-like_HEAT"/>
</dbReference>
<keyword evidence="4" id="KW-1185">Reference proteome</keyword>
<gene>
    <name evidence="3" type="ORF">WICANDRAFT_75878</name>
</gene>
<dbReference type="InterPro" id="IPR016024">
    <property type="entry name" value="ARM-type_fold"/>
</dbReference>